<proteinExistence type="predicted"/>
<evidence type="ECO:0000313" key="2">
    <source>
        <dbReference type="Proteomes" id="UP000324800"/>
    </source>
</evidence>
<evidence type="ECO:0000313" key="1">
    <source>
        <dbReference type="EMBL" id="KAA6396277.1"/>
    </source>
</evidence>
<protein>
    <submittedName>
        <fullName evidence="1">Uncharacterized protein</fullName>
    </submittedName>
</protein>
<sequence>MIIFIRQIRINVNGNTLTFNGYGFVDVGTDQTITGKKTFAGVNSRNIQMNPTAIGIDDDLRISRTDPPDTGNSSIQLGYSRTSNTGAVVGQWSIFTQQISAEINPQSFVKALSSQAGDNTRRLQISADGNTLTFNGQIIAGTDAAICSVNYSAGNPIVWGVNSLGTEGGFYSNGTNIFRRSHALQFDPYYQEQ</sequence>
<dbReference type="EMBL" id="SNRW01001466">
    <property type="protein sequence ID" value="KAA6396277.1"/>
    <property type="molecule type" value="Genomic_DNA"/>
</dbReference>
<reference evidence="1 2" key="1">
    <citation type="submission" date="2019-03" db="EMBL/GenBank/DDBJ databases">
        <title>Single cell metagenomics reveals metabolic interactions within the superorganism composed of flagellate Streblomastix strix and complex community of Bacteroidetes bacteria on its surface.</title>
        <authorList>
            <person name="Treitli S.C."/>
            <person name="Kolisko M."/>
            <person name="Husnik F."/>
            <person name="Keeling P."/>
            <person name="Hampl V."/>
        </authorList>
    </citation>
    <scope>NUCLEOTIDE SEQUENCE [LARGE SCALE GENOMIC DNA]</scope>
    <source>
        <strain evidence="1">ST1C</strain>
    </source>
</reference>
<dbReference type="AlphaFoldDB" id="A0A5J4WMH4"/>
<name>A0A5J4WMH4_9EUKA</name>
<dbReference type="Proteomes" id="UP000324800">
    <property type="component" value="Unassembled WGS sequence"/>
</dbReference>
<comment type="caution">
    <text evidence="1">The sequence shown here is derived from an EMBL/GenBank/DDBJ whole genome shotgun (WGS) entry which is preliminary data.</text>
</comment>
<gene>
    <name evidence="1" type="ORF">EZS28_008195</name>
</gene>
<accession>A0A5J4WMH4</accession>
<organism evidence="1 2">
    <name type="scientific">Streblomastix strix</name>
    <dbReference type="NCBI Taxonomy" id="222440"/>
    <lineage>
        <taxon>Eukaryota</taxon>
        <taxon>Metamonada</taxon>
        <taxon>Preaxostyla</taxon>
        <taxon>Oxymonadida</taxon>
        <taxon>Streblomastigidae</taxon>
        <taxon>Streblomastix</taxon>
    </lineage>
</organism>